<evidence type="ECO:0000313" key="2">
    <source>
        <dbReference type="Proteomes" id="UP000316598"/>
    </source>
</evidence>
<evidence type="ECO:0000313" key="1">
    <source>
        <dbReference type="EMBL" id="TWT50830.1"/>
    </source>
</evidence>
<dbReference type="EMBL" id="SJPI01000002">
    <property type="protein sequence ID" value="TWT50830.1"/>
    <property type="molecule type" value="Genomic_DNA"/>
</dbReference>
<name>A0A5C5WJK0_9BACT</name>
<accession>A0A5C5WJK0</accession>
<reference evidence="1 2" key="1">
    <citation type="submission" date="2019-02" db="EMBL/GenBank/DDBJ databases">
        <title>Deep-cultivation of Planctomycetes and their phenomic and genomic characterization uncovers novel biology.</title>
        <authorList>
            <person name="Wiegand S."/>
            <person name="Jogler M."/>
            <person name="Boedeker C."/>
            <person name="Pinto D."/>
            <person name="Vollmers J."/>
            <person name="Rivas-Marin E."/>
            <person name="Kohn T."/>
            <person name="Peeters S.H."/>
            <person name="Heuer A."/>
            <person name="Rast P."/>
            <person name="Oberbeckmann S."/>
            <person name="Bunk B."/>
            <person name="Jeske O."/>
            <person name="Meyerdierks A."/>
            <person name="Storesund J.E."/>
            <person name="Kallscheuer N."/>
            <person name="Luecker S."/>
            <person name="Lage O.M."/>
            <person name="Pohl T."/>
            <person name="Merkel B.J."/>
            <person name="Hornburger P."/>
            <person name="Mueller R.-W."/>
            <person name="Bruemmer F."/>
            <person name="Labrenz M."/>
            <person name="Spormann A.M."/>
            <person name="Op Den Camp H."/>
            <person name="Overmann J."/>
            <person name="Amann R."/>
            <person name="Jetten M.S.M."/>
            <person name="Mascher T."/>
            <person name="Medema M.H."/>
            <person name="Devos D.P."/>
            <person name="Kaster A.-K."/>
            <person name="Ovreas L."/>
            <person name="Rohde M."/>
            <person name="Galperin M.Y."/>
            <person name="Jogler C."/>
        </authorList>
    </citation>
    <scope>NUCLEOTIDE SEQUENCE [LARGE SCALE GENOMIC DNA]</scope>
    <source>
        <strain evidence="1 2">Pla22</strain>
    </source>
</reference>
<comment type="caution">
    <text evidence="1">The sequence shown here is derived from an EMBL/GenBank/DDBJ whole genome shotgun (WGS) entry which is preliminary data.</text>
</comment>
<gene>
    <name evidence="1" type="ORF">Pla22_35730</name>
</gene>
<sequence>MRLRTSVVRRMMHTLSIVAVAHTTPRSMSVDHMKVITIMMVNRPATIVATQRRHQAICCVWNSQLVTRMRVTKVIAPISSSSCGCSIWNWFLASYRWRNAILIGWGFRDALRCMACTADPTARVIASVPHWGVAPTYRLGKSETLSISLLLCPL</sequence>
<proteinExistence type="predicted"/>
<dbReference type="AlphaFoldDB" id="A0A5C5WJK0"/>
<protein>
    <submittedName>
        <fullName evidence="1">Uncharacterized protein</fullName>
    </submittedName>
</protein>
<keyword evidence="2" id="KW-1185">Reference proteome</keyword>
<dbReference type="Proteomes" id="UP000316598">
    <property type="component" value="Unassembled WGS sequence"/>
</dbReference>
<organism evidence="1 2">
    <name type="scientific">Rubripirellula amarantea</name>
    <dbReference type="NCBI Taxonomy" id="2527999"/>
    <lineage>
        <taxon>Bacteria</taxon>
        <taxon>Pseudomonadati</taxon>
        <taxon>Planctomycetota</taxon>
        <taxon>Planctomycetia</taxon>
        <taxon>Pirellulales</taxon>
        <taxon>Pirellulaceae</taxon>
        <taxon>Rubripirellula</taxon>
    </lineage>
</organism>